<dbReference type="InterPro" id="IPR001763">
    <property type="entry name" value="Rhodanese-like_dom"/>
</dbReference>
<evidence type="ECO:0000259" key="2">
    <source>
        <dbReference type="PROSITE" id="PS50206"/>
    </source>
</evidence>
<dbReference type="RefSeq" id="WP_206594918.1">
    <property type="nucleotide sequence ID" value="NZ_JAFKCS010000014.1"/>
</dbReference>
<feature type="domain" description="Rhodanese" evidence="2">
    <location>
        <begin position="33"/>
        <end position="123"/>
    </location>
</feature>
<dbReference type="CDD" id="cd00158">
    <property type="entry name" value="RHOD"/>
    <property type="match status" value="1"/>
</dbReference>
<feature type="signal peptide" evidence="1">
    <location>
        <begin position="1"/>
        <end position="17"/>
    </location>
</feature>
<evidence type="ECO:0000313" key="3">
    <source>
        <dbReference type="EMBL" id="MBN7821030.1"/>
    </source>
</evidence>
<dbReference type="Gene3D" id="3.40.250.10">
    <property type="entry name" value="Rhodanese-like domain"/>
    <property type="match status" value="1"/>
</dbReference>
<reference evidence="3 4" key="1">
    <citation type="submission" date="2021-03" db="EMBL/GenBank/DDBJ databases">
        <title>novel species isolated from a fishpond in China.</title>
        <authorList>
            <person name="Lu H."/>
            <person name="Cai Z."/>
        </authorList>
    </citation>
    <scope>NUCLEOTIDE SEQUENCE [LARGE SCALE GENOMIC DNA]</scope>
    <source>
        <strain evidence="3 4">Y57</strain>
    </source>
</reference>
<protein>
    <submittedName>
        <fullName evidence="3">Rhodanese-like domain-containing protein</fullName>
    </submittedName>
</protein>
<name>A0ABS3CVC3_9ALTE</name>
<dbReference type="SUPFAM" id="SSF52821">
    <property type="entry name" value="Rhodanese/Cell cycle control phosphatase"/>
    <property type="match status" value="1"/>
</dbReference>
<dbReference type="PROSITE" id="PS50206">
    <property type="entry name" value="RHODANESE_3"/>
    <property type="match status" value="1"/>
</dbReference>
<accession>A0ABS3CVC3</accession>
<dbReference type="InterPro" id="IPR036873">
    <property type="entry name" value="Rhodanese-like_dom_sf"/>
</dbReference>
<organism evidence="3 4">
    <name type="scientific">Bowmanella yangjiangensis</name>
    <dbReference type="NCBI Taxonomy" id="2811230"/>
    <lineage>
        <taxon>Bacteria</taxon>
        <taxon>Pseudomonadati</taxon>
        <taxon>Pseudomonadota</taxon>
        <taxon>Gammaproteobacteria</taxon>
        <taxon>Alteromonadales</taxon>
        <taxon>Alteromonadaceae</taxon>
        <taxon>Bowmanella</taxon>
    </lineage>
</organism>
<evidence type="ECO:0000313" key="4">
    <source>
        <dbReference type="Proteomes" id="UP000663992"/>
    </source>
</evidence>
<dbReference type="InterPro" id="IPR001307">
    <property type="entry name" value="Thiosulphate_STrfase_CS"/>
</dbReference>
<keyword evidence="4" id="KW-1185">Reference proteome</keyword>
<evidence type="ECO:0000256" key="1">
    <source>
        <dbReference type="SAM" id="SignalP"/>
    </source>
</evidence>
<dbReference type="PROSITE" id="PS00380">
    <property type="entry name" value="RHODANESE_1"/>
    <property type="match status" value="1"/>
</dbReference>
<proteinExistence type="predicted"/>
<comment type="caution">
    <text evidence="3">The sequence shown here is derived from an EMBL/GenBank/DDBJ whole genome shotgun (WGS) entry which is preliminary data.</text>
</comment>
<dbReference type="SMART" id="SM00450">
    <property type="entry name" value="RHOD"/>
    <property type="match status" value="1"/>
</dbReference>
<dbReference type="Proteomes" id="UP000663992">
    <property type="component" value="Unassembled WGS sequence"/>
</dbReference>
<keyword evidence="1" id="KW-0732">Signal</keyword>
<dbReference type="InterPro" id="IPR050229">
    <property type="entry name" value="GlpE_sulfurtransferase"/>
</dbReference>
<dbReference type="EMBL" id="JAFKCS010000014">
    <property type="protein sequence ID" value="MBN7821030.1"/>
    <property type="molecule type" value="Genomic_DNA"/>
</dbReference>
<gene>
    <name evidence="3" type="ORF">J0A65_14260</name>
</gene>
<dbReference type="Pfam" id="PF00581">
    <property type="entry name" value="Rhodanese"/>
    <property type="match status" value="1"/>
</dbReference>
<dbReference type="PANTHER" id="PTHR43031">
    <property type="entry name" value="FAD-DEPENDENT OXIDOREDUCTASE"/>
    <property type="match status" value="1"/>
</dbReference>
<sequence>MRFITLLVFFVSSLVLAAESGFASISAQQMLQVKQDVVVVDVRSPEEYAEGHVPGAINLPHDQISEFLTQLENDKSSSLVLYCRSGRRAKLAANELQKLGFGNISLLEGDMLGWQEQGLQVEK</sequence>
<feature type="chain" id="PRO_5047211616" evidence="1">
    <location>
        <begin position="18"/>
        <end position="123"/>
    </location>
</feature>
<dbReference type="PANTHER" id="PTHR43031:SF1">
    <property type="entry name" value="PYRIDINE NUCLEOTIDE-DISULPHIDE OXIDOREDUCTASE"/>
    <property type="match status" value="1"/>
</dbReference>